<organism evidence="1 2">
    <name type="scientific">Anoxybacteroides amylolyticum</name>
    <dbReference type="NCBI Taxonomy" id="294699"/>
    <lineage>
        <taxon>Bacteria</taxon>
        <taxon>Bacillati</taxon>
        <taxon>Bacillota</taxon>
        <taxon>Bacilli</taxon>
        <taxon>Bacillales</taxon>
        <taxon>Anoxybacillaceae</taxon>
        <taxon>Anoxybacteroides</taxon>
    </lineage>
</organism>
<dbReference type="AlphaFoldDB" id="A0A167TNN5"/>
<keyword evidence="2" id="KW-1185">Reference proteome</keyword>
<evidence type="ECO:0000313" key="1">
    <source>
        <dbReference type="EMBL" id="ANB61620.1"/>
    </source>
</evidence>
<dbReference type="PATRIC" id="fig|294699.3.peg.237"/>
<dbReference type="EMBL" id="CP015438">
    <property type="protein sequence ID" value="ANB61620.1"/>
    <property type="molecule type" value="Genomic_DNA"/>
</dbReference>
<evidence type="ECO:0000313" key="2">
    <source>
        <dbReference type="Proteomes" id="UP000076865"/>
    </source>
</evidence>
<proteinExistence type="predicted"/>
<name>A0A167TNN5_9BACL</name>
<dbReference type="KEGG" id="aamy:GFC30_256"/>
<dbReference type="Proteomes" id="UP000076865">
    <property type="component" value="Chromosome"/>
</dbReference>
<accession>A0A167TNN5</accession>
<gene>
    <name evidence="1" type="ORF">GFC30_256</name>
</gene>
<sequence>MYSGRDVDVRDLNGRIEILVNGVPIAIHKKVQRSRAVILCPGQYTGLTTANGHAHSRPQARQIAADDVEIRSLDVYERLVEVGVSTPDLF</sequence>
<reference evidence="1 2" key="1">
    <citation type="journal article" date="2006" name="Syst. Appl. Microbiol.">
        <title>Anoxybacillus amylolyticus sp. nov., a thermophilic amylase producing bacterium isolated from Mount Rittmann (Antarctica).</title>
        <authorList>
            <person name="Poli A."/>
            <person name="Esposito E."/>
            <person name="Lama L."/>
            <person name="Orlando P."/>
            <person name="Nicolaus G."/>
            <person name="de Appolonia F."/>
            <person name="Gambacorta A."/>
            <person name="Nicolaus B."/>
        </authorList>
    </citation>
    <scope>NUCLEOTIDE SEQUENCE [LARGE SCALE GENOMIC DNA]</scope>
    <source>
        <strain evidence="1 2">DSM 15939</strain>
    </source>
</reference>
<protein>
    <submittedName>
        <fullName evidence="1">Putative transposase</fullName>
    </submittedName>
</protein>